<feature type="compositionally biased region" description="Basic residues" evidence="2">
    <location>
        <begin position="282"/>
        <end position="292"/>
    </location>
</feature>
<name>A0A6G0HHK9_LARCR</name>
<gene>
    <name evidence="3" type="ORF">D5F01_LYC23601</name>
</gene>
<organism evidence="3 4">
    <name type="scientific">Larimichthys crocea</name>
    <name type="common">Large yellow croaker</name>
    <name type="synonym">Pseudosciaena crocea</name>
    <dbReference type="NCBI Taxonomy" id="215358"/>
    <lineage>
        <taxon>Eukaryota</taxon>
        <taxon>Metazoa</taxon>
        <taxon>Chordata</taxon>
        <taxon>Craniata</taxon>
        <taxon>Vertebrata</taxon>
        <taxon>Euteleostomi</taxon>
        <taxon>Actinopterygii</taxon>
        <taxon>Neopterygii</taxon>
        <taxon>Teleostei</taxon>
        <taxon>Neoteleostei</taxon>
        <taxon>Acanthomorphata</taxon>
        <taxon>Eupercaria</taxon>
        <taxon>Sciaenidae</taxon>
        <taxon>Larimichthys</taxon>
    </lineage>
</organism>
<dbReference type="PANTHER" id="PTHR28457:SF2">
    <property type="entry name" value="SIMILAR TO 4930578I06RIK PROTEIN"/>
    <property type="match status" value="1"/>
</dbReference>
<proteinExistence type="predicted"/>
<evidence type="ECO:0000313" key="4">
    <source>
        <dbReference type="Proteomes" id="UP000424527"/>
    </source>
</evidence>
<sequence>MATEPACVVGRRMDSLTESEMAQVARQQREAGVQRLSCHFSWPEFCDERRCFHQEFVYDVAMFATACGFPWPDVIHAAVIAKGIFPQLDDLNVPKILSLLRGVLCECLPHLTSVHRHEFTQYLADTCITQRQRLFHAVVGGAANISIAQLHLEVQLPPTPCPLAQGTDLHEWEHQRHQAELTSKLLQKEEELKVLRASSRITLGAVDVPENEQLDKEGVSALVRAAVKATEDQMRASLTREASLISDLLQLKLQQAALATGRLQDHSSSSAGSHADSSGKTKTGRRRSGNAE</sequence>
<dbReference type="EMBL" id="REGW02000024">
    <property type="protein sequence ID" value="KAE8278684.1"/>
    <property type="molecule type" value="Genomic_DNA"/>
</dbReference>
<comment type="caution">
    <text evidence="3">The sequence shown here is derived from an EMBL/GenBank/DDBJ whole genome shotgun (WGS) entry which is preliminary data.</text>
</comment>
<feature type="coiled-coil region" evidence="1">
    <location>
        <begin position="169"/>
        <end position="198"/>
    </location>
</feature>
<reference evidence="3 4" key="1">
    <citation type="submission" date="2019-07" db="EMBL/GenBank/DDBJ databases">
        <title>Chromosome genome assembly for large yellow croaker.</title>
        <authorList>
            <person name="Xiao S."/>
        </authorList>
    </citation>
    <scope>NUCLEOTIDE SEQUENCE [LARGE SCALE GENOMIC DNA]</scope>
    <source>
        <strain evidence="3">JMULYC20181020</strain>
        <tissue evidence="3">Muscle</tissue>
    </source>
</reference>
<evidence type="ECO:0000313" key="3">
    <source>
        <dbReference type="EMBL" id="KAE8278684.1"/>
    </source>
</evidence>
<dbReference type="PANTHER" id="PTHR28457">
    <property type="entry name" value="COILED-COIL DOMAIN-CONTAINING PROTEIN 189"/>
    <property type="match status" value="1"/>
</dbReference>
<accession>A0A6G0HHK9</accession>
<evidence type="ECO:0000256" key="2">
    <source>
        <dbReference type="SAM" id="MobiDB-lite"/>
    </source>
</evidence>
<feature type="compositionally biased region" description="Low complexity" evidence="2">
    <location>
        <begin position="266"/>
        <end position="278"/>
    </location>
</feature>
<evidence type="ECO:0000256" key="1">
    <source>
        <dbReference type="SAM" id="Coils"/>
    </source>
</evidence>
<protein>
    <submittedName>
        <fullName evidence="3">Uncharacterized protein</fullName>
    </submittedName>
</protein>
<dbReference type="AlphaFoldDB" id="A0A6G0HHK9"/>
<dbReference type="InterPro" id="IPR032727">
    <property type="entry name" value="CLAMP"/>
</dbReference>
<dbReference type="Proteomes" id="UP000424527">
    <property type="component" value="Unassembled WGS sequence"/>
</dbReference>
<keyword evidence="4" id="KW-1185">Reference proteome</keyword>
<feature type="region of interest" description="Disordered" evidence="2">
    <location>
        <begin position="259"/>
        <end position="292"/>
    </location>
</feature>
<keyword evidence="1" id="KW-0175">Coiled coil</keyword>